<dbReference type="PANTHER" id="PTHR30561:SF0">
    <property type="entry name" value="GUANIDINIUM EXPORTER"/>
    <property type="match status" value="1"/>
</dbReference>
<comment type="subcellular location">
    <subcellularLocation>
        <location evidence="1 7">Cell membrane</location>
        <topology evidence="1 7">Multi-pass membrane protein</topology>
    </subcellularLocation>
</comment>
<evidence type="ECO:0000313" key="10">
    <source>
        <dbReference type="EMBL" id="TPW77389.1"/>
    </source>
</evidence>
<keyword evidence="3" id="KW-1003">Cell membrane</keyword>
<gene>
    <name evidence="10" type="ORF">FJ657_01495</name>
</gene>
<evidence type="ECO:0000256" key="8">
    <source>
        <dbReference type="SAM" id="MobiDB-lite"/>
    </source>
</evidence>
<keyword evidence="6 9" id="KW-0472">Membrane</keyword>
<dbReference type="Proteomes" id="UP000316252">
    <property type="component" value="Unassembled WGS sequence"/>
</dbReference>
<dbReference type="GO" id="GO:0005886">
    <property type="term" value="C:plasma membrane"/>
    <property type="evidence" value="ECO:0007669"/>
    <property type="project" value="UniProtKB-SubCell"/>
</dbReference>
<evidence type="ECO:0000256" key="4">
    <source>
        <dbReference type="ARBA" id="ARBA00022692"/>
    </source>
</evidence>
<evidence type="ECO:0000256" key="9">
    <source>
        <dbReference type="SAM" id="Phobius"/>
    </source>
</evidence>
<dbReference type="InterPro" id="IPR045324">
    <property type="entry name" value="Small_multidrug_res"/>
</dbReference>
<evidence type="ECO:0000256" key="5">
    <source>
        <dbReference type="ARBA" id="ARBA00022989"/>
    </source>
</evidence>
<sequence>MARTAPTRTASAWIALLASGVLEAVWATALGRSHGFTEPLPSLVFLVSLALSMAGLGWAAKRIPIGTAYAVWVGIGAALTVGFALATGAEAFSPLKALFLAGIVLAVVGLKLLPSPPSAPIGPAQDAAPDPSASDQRLSDAGAAPRRPRGRASGRAGAR</sequence>
<comment type="similarity">
    <text evidence="7">Belongs to the drug/metabolite transporter (DMT) superfamily. Small multidrug resistance (SMR) (TC 2.A.7.1) family.</text>
</comment>
<feature type="compositionally biased region" description="Low complexity" evidence="8">
    <location>
        <begin position="123"/>
        <end position="145"/>
    </location>
</feature>
<feature type="compositionally biased region" description="Basic residues" evidence="8">
    <location>
        <begin position="146"/>
        <end position="159"/>
    </location>
</feature>
<reference evidence="10 11" key="1">
    <citation type="submission" date="2019-06" db="EMBL/GenBank/DDBJ databases">
        <authorList>
            <person name="Li F."/>
        </authorList>
    </citation>
    <scope>NUCLEOTIDE SEQUENCE [LARGE SCALE GENOMIC DNA]</scope>
    <source>
        <strain evidence="10 11">10F1D-1</strain>
    </source>
</reference>
<dbReference type="InterPro" id="IPR037185">
    <property type="entry name" value="EmrE-like"/>
</dbReference>
<accession>A0A506YAA2</accession>
<protein>
    <submittedName>
        <fullName evidence="10">Multidrug efflux SMR transporter</fullName>
    </submittedName>
</protein>
<feature type="transmembrane region" description="Helical" evidence="9">
    <location>
        <begin position="43"/>
        <end position="60"/>
    </location>
</feature>
<dbReference type="Pfam" id="PF00893">
    <property type="entry name" value="Multi_Drug_Res"/>
    <property type="match status" value="1"/>
</dbReference>
<comment type="caution">
    <text evidence="10">The sequence shown here is derived from an EMBL/GenBank/DDBJ whole genome shotgun (WGS) entry which is preliminary data.</text>
</comment>
<keyword evidence="2" id="KW-0813">Transport</keyword>
<proteinExistence type="inferred from homology"/>
<dbReference type="EMBL" id="VHQG01000001">
    <property type="protein sequence ID" value="TPW77389.1"/>
    <property type="molecule type" value="Genomic_DNA"/>
</dbReference>
<keyword evidence="4 7" id="KW-0812">Transmembrane</keyword>
<keyword evidence="5 9" id="KW-1133">Transmembrane helix</keyword>
<feature type="region of interest" description="Disordered" evidence="8">
    <location>
        <begin position="120"/>
        <end position="159"/>
    </location>
</feature>
<organism evidence="10 11">
    <name type="scientific">Schumannella soli</name>
    <dbReference type="NCBI Taxonomy" id="2590779"/>
    <lineage>
        <taxon>Bacteria</taxon>
        <taxon>Bacillati</taxon>
        <taxon>Actinomycetota</taxon>
        <taxon>Actinomycetes</taxon>
        <taxon>Micrococcales</taxon>
        <taxon>Microbacteriaceae</taxon>
        <taxon>Schumannella</taxon>
    </lineage>
</organism>
<dbReference type="Gene3D" id="1.10.3730.20">
    <property type="match status" value="1"/>
</dbReference>
<feature type="transmembrane region" description="Helical" evidence="9">
    <location>
        <begin position="95"/>
        <end position="113"/>
    </location>
</feature>
<dbReference type="AlphaFoldDB" id="A0A506YAA2"/>
<dbReference type="OrthoDB" id="21828at2"/>
<evidence type="ECO:0000256" key="1">
    <source>
        <dbReference type="ARBA" id="ARBA00004651"/>
    </source>
</evidence>
<dbReference type="SUPFAM" id="SSF103481">
    <property type="entry name" value="Multidrug resistance efflux transporter EmrE"/>
    <property type="match status" value="1"/>
</dbReference>
<feature type="transmembrane region" description="Helical" evidence="9">
    <location>
        <begin position="67"/>
        <end position="89"/>
    </location>
</feature>
<evidence type="ECO:0000256" key="7">
    <source>
        <dbReference type="RuleBase" id="RU003942"/>
    </source>
</evidence>
<dbReference type="GO" id="GO:0022857">
    <property type="term" value="F:transmembrane transporter activity"/>
    <property type="evidence" value="ECO:0007669"/>
    <property type="project" value="InterPro"/>
</dbReference>
<dbReference type="PANTHER" id="PTHR30561">
    <property type="entry name" value="SMR FAMILY PROTON-DEPENDENT DRUG EFFLUX TRANSPORTER SUGE"/>
    <property type="match status" value="1"/>
</dbReference>
<evidence type="ECO:0000256" key="3">
    <source>
        <dbReference type="ARBA" id="ARBA00022475"/>
    </source>
</evidence>
<name>A0A506YAA2_9MICO</name>
<keyword evidence="11" id="KW-1185">Reference proteome</keyword>
<dbReference type="InterPro" id="IPR000390">
    <property type="entry name" value="Small_drug/metabolite_transptr"/>
</dbReference>
<evidence type="ECO:0000313" key="11">
    <source>
        <dbReference type="Proteomes" id="UP000316252"/>
    </source>
</evidence>
<evidence type="ECO:0000256" key="6">
    <source>
        <dbReference type="ARBA" id="ARBA00023136"/>
    </source>
</evidence>
<evidence type="ECO:0000256" key="2">
    <source>
        <dbReference type="ARBA" id="ARBA00022448"/>
    </source>
</evidence>